<accession>A0A5C8UVM7</accession>
<name>A0A5C8UVM7_9MICO</name>
<evidence type="ECO:0000313" key="6">
    <source>
        <dbReference type="EMBL" id="TXN32390.1"/>
    </source>
</evidence>
<comment type="caution">
    <text evidence="6">The sequence shown here is derived from an EMBL/GenBank/DDBJ whole genome shotgun (WGS) entry which is preliminary data.</text>
</comment>
<dbReference type="InterPro" id="IPR009057">
    <property type="entry name" value="Homeodomain-like_sf"/>
</dbReference>
<keyword evidence="2 4" id="KW-0238">DNA-binding</keyword>
<dbReference type="AlphaFoldDB" id="A0A5C8UVM7"/>
<evidence type="ECO:0000256" key="4">
    <source>
        <dbReference type="PROSITE-ProRule" id="PRU00335"/>
    </source>
</evidence>
<evidence type="ECO:0000256" key="3">
    <source>
        <dbReference type="ARBA" id="ARBA00023163"/>
    </source>
</evidence>
<dbReference type="Pfam" id="PF21597">
    <property type="entry name" value="TetR_C_43"/>
    <property type="match status" value="1"/>
</dbReference>
<feature type="DNA-binding region" description="H-T-H motif" evidence="4">
    <location>
        <begin position="28"/>
        <end position="47"/>
    </location>
</feature>
<dbReference type="PANTHER" id="PTHR30055:SF234">
    <property type="entry name" value="HTH-TYPE TRANSCRIPTIONAL REGULATOR BETI"/>
    <property type="match status" value="1"/>
</dbReference>
<dbReference type="PRINTS" id="PR00455">
    <property type="entry name" value="HTHTETR"/>
</dbReference>
<keyword evidence="1" id="KW-0805">Transcription regulation</keyword>
<keyword evidence="3" id="KW-0804">Transcription</keyword>
<dbReference type="InterPro" id="IPR001647">
    <property type="entry name" value="HTH_TetR"/>
</dbReference>
<evidence type="ECO:0000259" key="5">
    <source>
        <dbReference type="PROSITE" id="PS50977"/>
    </source>
</evidence>
<evidence type="ECO:0000256" key="2">
    <source>
        <dbReference type="ARBA" id="ARBA00023125"/>
    </source>
</evidence>
<dbReference type="GO" id="GO:0003700">
    <property type="term" value="F:DNA-binding transcription factor activity"/>
    <property type="evidence" value="ECO:0007669"/>
    <property type="project" value="TreeGrafter"/>
</dbReference>
<dbReference type="SUPFAM" id="SSF46689">
    <property type="entry name" value="Homeodomain-like"/>
    <property type="match status" value="1"/>
</dbReference>
<dbReference type="EMBL" id="VRMG01000003">
    <property type="protein sequence ID" value="TXN32390.1"/>
    <property type="molecule type" value="Genomic_DNA"/>
</dbReference>
<protein>
    <submittedName>
        <fullName evidence="6">TetR/AcrR family transcriptional regulator</fullName>
    </submittedName>
</protein>
<dbReference type="Gene3D" id="1.10.357.10">
    <property type="entry name" value="Tetracycline Repressor, domain 2"/>
    <property type="match status" value="1"/>
</dbReference>
<dbReference type="Pfam" id="PF00440">
    <property type="entry name" value="TetR_N"/>
    <property type="match status" value="1"/>
</dbReference>
<sequence length="188" mass="20116">MRADAKKNYDRLLSVARDVVTEHGADASLRDVARKADVGLGTLYRHFPTREALIEALLRTEVDGLTAQAAGLEESSEPKEALLTWLRGSVAITHEYRGVTGLLMAALEDSESALHASCVALHDTGTRLLDHAQAAGVARTDIDGTDLFALVAALAWVYDQPSLALRADHLFDVISGSVLPGQETARSA</sequence>
<evidence type="ECO:0000256" key="1">
    <source>
        <dbReference type="ARBA" id="ARBA00023015"/>
    </source>
</evidence>
<dbReference type="GO" id="GO:0000976">
    <property type="term" value="F:transcription cis-regulatory region binding"/>
    <property type="evidence" value="ECO:0007669"/>
    <property type="project" value="TreeGrafter"/>
</dbReference>
<dbReference type="PANTHER" id="PTHR30055">
    <property type="entry name" value="HTH-TYPE TRANSCRIPTIONAL REGULATOR RUTR"/>
    <property type="match status" value="1"/>
</dbReference>
<dbReference type="PROSITE" id="PS50977">
    <property type="entry name" value="HTH_TETR_2"/>
    <property type="match status" value="1"/>
</dbReference>
<keyword evidence="7" id="KW-1185">Reference proteome</keyword>
<dbReference type="RefSeq" id="WP_147781936.1">
    <property type="nucleotide sequence ID" value="NZ_VRMG01000003.1"/>
</dbReference>
<dbReference type="InterPro" id="IPR036271">
    <property type="entry name" value="Tet_transcr_reg_TetR-rel_C_sf"/>
</dbReference>
<feature type="domain" description="HTH tetR-type" evidence="5">
    <location>
        <begin position="6"/>
        <end position="65"/>
    </location>
</feature>
<dbReference type="SUPFAM" id="SSF48498">
    <property type="entry name" value="Tetracyclin repressor-like, C-terminal domain"/>
    <property type="match status" value="1"/>
</dbReference>
<dbReference type="InterPro" id="IPR050109">
    <property type="entry name" value="HTH-type_TetR-like_transc_reg"/>
</dbReference>
<organism evidence="6 7">
    <name type="scientific">Lacisediminihabitans profunda</name>
    <dbReference type="NCBI Taxonomy" id="2594790"/>
    <lineage>
        <taxon>Bacteria</taxon>
        <taxon>Bacillati</taxon>
        <taxon>Actinomycetota</taxon>
        <taxon>Actinomycetes</taxon>
        <taxon>Micrococcales</taxon>
        <taxon>Microbacteriaceae</taxon>
        <taxon>Lacisediminihabitans</taxon>
    </lineage>
</organism>
<reference evidence="6 7" key="1">
    <citation type="submission" date="2019-08" db="EMBL/GenBank/DDBJ databases">
        <title>Bacterial whole genome sequence for Glaciihabitans sp. CHu50b-6-2.</title>
        <authorList>
            <person name="Jin L."/>
        </authorList>
    </citation>
    <scope>NUCLEOTIDE SEQUENCE [LARGE SCALE GENOMIC DNA]</scope>
    <source>
        <strain evidence="6 7">CHu50b-6-2</strain>
    </source>
</reference>
<dbReference type="Proteomes" id="UP000321379">
    <property type="component" value="Unassembled WGS sequence"/>
</dbReference>
<proteinExistence type="predicted"/>
<dbReference type="InterPro" id="IPR049445">
    <property type="entry name" value="TetR_SbtR-like_C"/>
</dbReference>
<evidence type="ECO:0000313" key="7">
    <source>
        <dbReference type="Proteomes" id="UP000321379"/>
    </source>
</evidence>
<gene>
    <name evidence="6" type="ORF">FVP33_01910</name>
</gene>